<proteinExistence type="predicted"/>
<dbReference type="EMBL" id="CP086715">
    <property type="protein sequence ID" value="WOO79793.1"/>
    <property type="molecule type" value="Genomic_DNA"/>
</dbReference>
<evidence type="ECO:0000313" key="2">
    <source>
        <dbReference type="EMBL" id="WOO79793.1"/>
    </source>
</evidence>
<sequence>MTRVSPRHRRVPHAYRAPPPPPPAYSSLLPSLPSLPPLPPLEVELPSDTDDTSRSSLSDDSTPPRRSADSTADNAADDTKASAYRAFLADGISSGQYTRSECLRELKRLVLELESACKKRGTLPGETAAAVKERRRLTTVDE</sequence>
<evidence type="ECO:0000313" key="3">
    <source>
        <dbReference type="Proteomes" id="UP000827549"/>
    </source>
</evidence>
<name>A0AAF0YA36_9TREE</name>
<feature type="compositionally biased region" description="Basic residues" evidence="1">
    <location>
        <begin position="1"/>
        <end position="13"/>
    </location>
</feature>
<dbReference type="Proteomes" id="UP000827549">
    <property type="component" value="Chromosome 2"/>
</dbReference>
<feature type="region of interest" description="Disordered" evidence="1">
    <location>
        <begin position="1"/>
        <end position="78"/>
    </location>
</feature>
<dbReference type="RefSeq" id="XP_062625825.1">
    <property type="nucleotide sequence ID" value="XM_062769841.1"/>
</dbReference>
<protein>
    <submittedName>
        <fullName evidence="2">Uncharacterized protein</fullName>
    </submittedName>
</protein>
<keyword evidence="3" id="KW-1185">Reference proteome</keyword>
<dbReference type="GeneID" id="87806553"/>
<organism evidence="2 3">
    <name type="scientific">Vanrija pseudolonga</name>
    <dbReference type="NCBI Taxonomy" id="143232"/>
    <lineage>
        <taxon>Eukaryota</taxon>
        <taxon>Fungi</taxon>
        <taxon>Dikarya</taxon>
        <taxon>Basidiomycota</taxon>
        <taxon>Agaricomycotina</taxon>
        <taxon>Tremellomycetes</taxon>
        <taxon>Trichosporonales</taxon>
        <taxon>Trichosporonaceae</taxon>
        <taxon>Vanrija</taxon>
    </lineage>
</organism>
<dbReference type="AlphaFoldDB" id="A0AAF0YA36"/>
<evidence type="ECO:0000256" key="1">
    <source>
        <dbReference type="SAM" id="MobiDB-lite"/>
    </source>
</evidence>
<reference evidence="2" key="1">
    <citation type="submission" date="2023-10" db="EMBL/GenBank/DDBJ databases">
        <authorList>
            <person name="Noh H."/>
        </authorList>
    </citation>
    <scope>NUCLEOTIDE SEQUENCE</scope>
    <source>
        <strain evidence="2">DUCC4014</strain>
    </source>
</reference>
<gene>
    <name evidence="2" type="ORF">LOC62_02G003309</name>
</gene>
<accession>A0AAF0YA36</accession>